<evidence type="ECO:0000313" key="1">
    <source>
        <dbReference type="EMBL" id="KAF3582416.1"/>
    </source>
</evidence>
<name>A0ABQ7DZ62_BRACR</name>
<organism evidence="1 2">
    <name type="scientific">Brassica cretica</name>
    <name type="common">Mustard</name>
    <dbReference type="NCBI Taxonomy" id="69181"/>
    <lineage>
        <taxon>Eukaryota</taxon>
        <taxon>Viridiplantae</taxon>
        <taxon>Streptophyta</taxon>
        <taxon>Embryophyta</taxon>
        <taxon>Tracheophyta</taxon>
        <taxon>Spermatophyta</taxon>
        <taxon>Magnoliopsida</taxon>
        <taxon>eudicotyledons</taxon>
        <taxon>Gunneridae</taxon>
        <taxon>Pentapetalae</taxon>
        <taxon>rosids</taxon>
        <taxon>malvids</taxon>
        <taxon>Brassicales</taxon>
        <taxon>Brassicaceae</taxon>
        <taxon>Brassiceae</taxon>
        <taxon>Brassica</taxon>
    </lineage>
</organism>
<sequence length="59" mass="6520">MTRQVITEAKVPFYQYGASEMQDDIPGSDSVSFCSLGTVVIALTDLYTEFVLNDPKKIS</sequence>
<keyword evidence="2" id="KW-1185">Reference proteome</keyword>
<reference evidence="1 2" key="1">
    <citation type="journal article" date="2020" name="BMC Genomics">
        <title>Intraspecific diversification of the crop wild relative Brassica cretica Lam. using demographic model selection.</title>
        <authorList>
            <person name="Kioukis A."/>
            <person name="Michalopoulou V.A."/>
            <person name="Briers L."/>
            <person name="Pirintsos S."/>
            <person name="Studholme D.J."/>
            <person name="Pavlidis P."/>
            <person name="Sarris P.F."/>
        </authorList>
    </citation>
    <scope>NUCLEOTIDE SEQUENCE [LARGE SCALE GENOMIC DNA]</scope>
    <source>
        <strain evidence="2">cv. PFS-1207/04</strain>
    </source>
</reference>
<evidence type="ECO:0000313" key="2">
    <source>
        <dbReference type="Proteomes" id="UP000266723"/>
    </source>
</evidence>
<dbReference type="EMBL" id="QGKV02000649">
    <property type="protein sequence ID" value="KAF3582416.1"/>
    <property type="molecule type" value="Genomic_DNA"/>
</dbReference>
<accession>A0ABQ7DZ62</accession>
<protein>
    <submittedName>
        <fullName evidence="1">Uncharacterized protein</fullName>
    </submittedName>
</protein>
<gene>
    <name evidence="1" type="ORF">DY000_02028913</name>
</gene>
<comment type="caution">
    <text evidence="1">The sequence shown here is derived from an EMBL/GenBank/DDBJ whole genome shotgun (WGS) entry which is preliminary data.</text>
</comment>
<proteinExistence type="predicted"/>
<dbReference type="Proteomes" id="UP000266723">
    <property type="component" value="Unassembled WGS sequence"/>
</dbReference>